<keyword evidence="4 6" id="KW-0378">Hydrolase</keyword>
<dbReference type="InterPro" id="IPR019165">
    <property type="entry name" value="Peptidase_M76_ATP23"/>
</dbReference>
<evidence type="ECO:0000256" key="1">
    <source>
        <dbReference type="ARBA" id="ARBA00009915"/>
    </source>
</evidence>
<organism evidence="7 8">
    <name type="scientific">Dipteronia dyeriana</name>
    <dbReference type="NCBI Taxonomy" id="168575"/>
    <lineage>
        <taxon>Eukaryota</taxon>
        <taxon>Viridiplantae</taxon>
        <taxon>Streptophyta</taxon>
        <taxon>Embryophyta</taxon>
        <taxon>Tracheophyta</taxon>
        <taxon>Spermatophyta</taxon>
        <taxon>Magnoliopsida</taxon>
        <taxon>eudicotyledons</taxon>
        <taxon>Gunneridae</taxon>
        <taxon>Pentapetalae</taxon>
        <taxon>rosids</taxon>
        <taxon>malvids</taxon>
        <taxon>Sapindales</taxon>
        <taxon>Sapindaceae</taxon>
        <taxon>Hippocastanoideae</taxon>
        <taxon>Acereae</taxon>
        <taxon>Dipteronia</taxon>
    </lineage>
</organism>
<dbReference type="GO" id="GO:0046872">
    <property type="term" value="F:metal ion binding"/>
    <property type="evidence" value="ECO:0007669"/>
    <property type="project" value="UniProtKB-KW"/>
</dbReference>
<evidence type="ECO:0000256" key="2">
    <source>
        <dbReference type="ARBA" id="ARBA00022670"/>
    </source>
</evidence>
<evidence type="ECO:0000256" key="5">
    <source>
        <dbReference type="ARBA" id="ARBA00023049"/>
    </source>
</evidence>
<evidence type="ECO:0000313" key="8">
    <source>
        <dbReference type="Proteomes" id="UP001280121"/>
    </source>
</evidence>
<accession>A0AAD9U7H8</accession>
<evidence type="ECO:0000313" key="7">
    <source>
        <dbReference type="EMBL" id="KAK2648996.1"/>
    </source>
</evidence>
<reference evidence="7" key="1">
    <citation type="journal article" date="2023" name="Plant J.">
        <title>Genome sequences and population genomics provide insights into the demographic history, inbreeding, and mutation load of two 'living fossil' tree species of Dipteronia.</title>
        <authorList>
            <person name="Feng Y."/>
            <person name="Comes H.P."/>
            <person name="Chen J."/>
            <person name="Zhu S."/>
            <person name="Lu R."/>
            <person name="Zhang X."/>
            <person name="Li P."/>
            <person name="Qiu J."/>
            <person name="Olsen K.M."/>
            <person name="Qiu Y."/>
        </authorList>
    </citation>
    <scope>NUCLEOTIDE SEQUENCE</scope>
    <source>
        <strain evidence="7">KIB01</strain>
    </source>
</reference>
<dbReference type="EMBL" id="JANJYI010000005">
    <property type="protein sequence ID" value="KAK2648996.1"/>
    <property type="molecule type" value="Genomic_DNA"/>
</dbReference>
<name>A0AAD9U7H8_9ROSI</name>
<keyword evidence="3 6" id="KW-0479">Metal-binding</keyword>
<dbReference type="Pfam" id="PF09768">
    <property type="entry name" value="Peptidase_M76"/>
    <property type="match status" value="1"/>
</dbReference>
<comment type="similarity">
    <text evidence="1 6">Belongs to the peptidase M76 family.</text>
</comment>
<dbReference type="GO" id="GO:0034982">
    <property type="term" value="P:mitochondrial protein processing"/>
    <property type="evidence" value="ECO:0007669"/>
    <property type="project" value="TreeGrafter"/>
</dbReference>
<dbReference type="PANTHER" id="PTHR21711:SF0">
    <property type="entry name" value="MITOCHONDRIAL INNER MEMBRANE PROTEASE ATP23 HOMOLOG"/>
    <property type="match status" value="1"/>
</dbReference>
<dbReference type="EC" id="3.4.24.-" evidence="6"/>
<proteinExistence type="inferred from homology"/>
<evidence type="ECO:0000256" key="3">
    <source>
        <dbReference type="ARBA" id="ARBA00022723"/>
    </source>
</evidence>
<dbReference type="Proteomes" id="UP001280121">
    <property type="component" value="Unassembled WGS sequence"/>
</dbReference>
<keyword evidence="8" id="KW-1185">Reference proteome</keyword>
<keyword evidence="5 6" id="KW-0482">Metalloprotease</keyword>
<evidence type="ECO:0000256" key="4">
    <source>
        <dbReference type="ARBA" id="ARBA00022801"/>
    </source>
</evidence>
<evidence type="ECO:0000256" key="6">
    <source>
        <dbReference type="RuleBase" id="RU364057"/>
    </source>
</evidence>
<gene>
    <name evidence="7" type="ORF">Ddye_016485</name>
</gene>
<dbReference type="PANTHER" id="PTHR21711">
    <property type="entry name" value="MITOCHONDRIAL INNER MEMBRANE PROTEASE"/>
    <property type="match status" value="1"/>
</dbReference>
<dbReference type="GO" id="GO:0004222">
    <property type="term" value="F:metalloendopeptidase activity"/>
    <property type="evidence" value="ECO:0007669"/>
    <property type="project" value="InterPro"/>
</dbReference>
<comment type="caution">
    <text evidence="7">The sequence shown here is derived from an EMBL/GenBank/DDBJ whole genome shotgun (WGS) entry which is preliminary data.</text>
</comment>
<keyword evidence="2 6" id="KW-0645">Protease</keyword>
<dbReference type="GO" id="GO:0005739">
    <property type="term" value="C:mitochondrion"/>
    <property type="evidence" value="ECO:0007669"/>
    <property type="project" value="GOC"/>
</dbReference>
<dbReference type="GO" id="GO:0033615">
    <property type="term" value="P:mitochondrial proton-transporting ATP synthase complex assembly"/>
    <property type="evidence" value="ECO:0007669"/>
    <property type="project" value="TreeGrafter"/>
</dbReference>
<protein>
    <recommendedName>
        <fullName evidence="6">Mitochondrial inner membrane protease ATP23</fullName>
        <ecNumber evidence="6">3.4.24.-</ecNumber>
    </recommendedName>
</protein>
<sequence>MGGPERCILVPGHIEFLIWKVRSRRAFRWELYNKIGYKTIVISQVRGMAEEPASKPGSDNFSSAVNDSRTVEECQDMIQRSLKKIFEGAFGEIRIMMCSNHMIIKDEVSQVDIHELIHAYDDCRAANLNWANCAHHTCNSCCHLSGDCHYKRELLQGYIKIRGHEQTIGQYYDDMQTQTNTCCSKFQKEDYNIKIDKKRMAEELDIVRRKVLCLQAQKEGSSVVDKDAAGT</sequence>
<dbReference type="AlphaFoldDB" id="A0AAD9U7H8"/>